<evidence type="ECO:0008006" key="4">
    <source>
        <dbReference type="Google" id="ProtNLM"/>
    </source>
</evidence>
<dbReference type="Proteomes" id="UP000053271">
    <property type="component" value="Unassembled WGS sequence"/>
</dbReference>
<dbReference type="PRINTS" id="PR00080">
    <property type="entry name" value="SDRFAMILY"/>
</dbReference>
<dbReference type="PRINTS" id="PR00081">
    <property type="entry name" value="GDHRDH"/>
</dbReference>
<dbReference type="InterPro" id="IPR002347">
    <property type="entry name" value="SDR_fam"/>
</dbReference>
<evidence type="ECO:0000313" key="2">
    <source>
        <dbReference type="EMBL" id="KUN39798.1"/>
    </source>
</evidence>
<reference evidence="2 3" key="1">
    <citation type="submission" date="2015-10" db="EMBL/GenBank/DDBJ databases">
        <title>Draft genome sequence of Streptomyces longwoodensis DSM 41677, type strain for the species Streptomyces longwoodensis.</title>
        <authorList>
            <person name="Ruckert C."/>
            <person name="Winkler A."/>
            <person name="Kalinowski J."/>
            <person name="Kampfer P."/>
            <person name="Glaeser S."/>
        </authorList>
    </citation>
    <scope>NUCLEOTIDE SEQUENCE [LARGE SCALE GENOMIC DNA]</scope>
    <source>
        <strain evidence="2 3">DSM 41677</strain>
    </source>
</reference>
<dbReference type="AlphaFoldDB" id="A0A101R1B2"/>
<comment type="similarity">
    <text evidence="1">Belongs to the short-chain dehydrogenases/reductases (SDR) family.</text>
</comment>
<dbReference type="PANTHER" id="PTHR42760:SF40">
    <property type="entry name" value="3-OXOACYL-[ACYL-CARRIER-PROTEIN] REDUCTASE, CHLOROPLASTIC"/>
    <property type="match status" value="1"/>
</dbReference>
<keyword evidence="3" id="KW-1185">Reference proteome</keyword>
<comment type="caution">
    <text evidence="2">The sequence shown here is derived from an EMBL/GenBank/DDBJ whole genome shotgun (WGS) entry which is preliminary data.</text>
</comment>
<dbReference type="CDD" id="cd05233">
    <property type="entry name" value="SDR_c"/>
    <property type="match status" value="1"/>
</dbReference>
<dbReference type="PANTHER" id="PTHR42760">
    <property type="entry name" value="SHORT-CHAIN DEHYDROGENASES/REDUCTASES FAMILY MEMBER"/>
    <property type="match status" value="1"/>
</dbReference>
<dbReference type="GO" id="GO:0016616">
    <property type="term" value="F:oxidoreductase activity, acting on the CH-OH group of donors, NAD or NADP as acceptor"/>
    <property type="evidence" value="ECO:0007669"/>
    <property type="project" value="TreeGrafter"/>
</dbReference>
<evidence type="ECO:0000313" key="3">
    <source>
        <dbReference type="Proteomes" id="UP000053271"/>
    </source>
</evidence>
<evidence type="ECO:0000256" key="1">
    <source>
        <dbReference type="ARBA" id="ARBA00006484"/>
    </source>
</evidence>
<dbReference type="GeneID" id="91424748"/>
<dbReference type="EMBL" id="LMWS01000010">
    <property type="protein sequence ID" value="KUN39798.1"/>
    <property type="molecule type" value="Genomic_DNA"/>
</dbReference>
<dbReference type="InterPro" id="IPR036291">
    <property type="entry name" value="NAD(P)-bd_dom_sf"/>
</dbReference>
<dbReference type="STRING" id="68231.AQJ30_09050"/>
<dbReference type="Gene3D" id="3.40.50.720">
    <property type="entry name" value="NAD(P)-binding Rossmann-like Domain"/>
    <property type="match status" value="1"/>
</dbReference>
<dbReference type="RefSeq" id="WP_067230829.1">
    <property type="nucleotide sequence ID" value="NZ_KQ948550.1"/>
</dbReference>
<dbReference type="Pfam" id="PF13561">
    <property type="entry name" value="adh_short_C2"/>
    <property type="match status" value="1"/>
</dbReference>
<protein>
    <recommendedName>
        <fullName evidence="4">3-oxoacyl-ACP reductase</fullName>
    </recommendedName>
</protein>
<organism evidence="2 3">
    <name type="scientific">Streptomyces longwoodensis</name>
    <dbReference type="NCBI Taxonomy" id="68231"/>
    <lineage>
        <taxon>Bacteria</taxon>
        <taxon>Bacillati</taxon>
        <taxon>Actinomycetota</taxon>
        <taxon>Actinomycetes</taxon>
        <taxon>Kitasatosporales</taxon>
        <taxon>Streptomycetaceae</taxon>
        <taxon>Streptomyces</taxon>
    </lineage>
</organism>
<name>A0A101R1B2_9ACTN</name>
<dbReference type="GO" id="GO:0030497">
    <property type="term" value="P:fatty acid elongation"/>
    <property type="evidence" value="ECO:0007669"/>
    <property type="project" value="TreeGrafter"/>
</dbReference>
<accession>A0A101R1B2</accession>
<sequence>MTRIALVSGGGTGIGRAVAHALADAGHRVVLLGRRAQVLEEAARAINRAVGPDAVVWHAADLREPEEAERAVATVAAAAGPEDTITTVVNNAGGTTRIRGSALADVAAAWLDEWRRNVLSCVLLTTAALPHLTRSPGARIITVSSVAALRGGGPYGAAKSALHAWTYTLAKELGGLGTANVVAPGYVEGTEFFGDRMTGERRRTLLDATLVGRAARPEGVAGAVRWLASAEAGDVTGQIIQINGGAVLGRG</sequence>
<gene>
    <name evidence="2" type="ORF">AQJ30_09050</name>
</gene>
<proteinExistence type="inferred from homology"/>
<dbReference type="SUPFAM" id="SSF51735">
    <property type="entry name" value="NAD(P)-binding Rossmann-fold domains"/>
    <property type="match status" value="1"/>
</dbReference>